<dbReference type="EMBL" id="GGEC01083565">
    <property type="protein sequence ID" value="MBX64049.1"/>
    <property type="molecule type" value="Transcribed_RNA"/>
</dbReference>
<protein>
    <submittedName>
        <fullName evidence="1">Uncharacterized protein</fullName>
    </submittedName>
</protein>
<dbReference type="AlphaFoldDB" id="A0A2P2QAV8"/>
<organism evidence="1">
    <name type="scientific">Rhizophora mucronata</name>
    <name type="common">Asiatic mangrove</name>
    <dbReference type="NCBI Taxonomy" id="61149"/>
    <lineage>
        <taxon>Eukaryota</taxon>
        <taxon>Viridiplantae</taxon>
        <taxon>Streptophyta</taxon>
        <taxon>Embryophyta</taxon>
        <taxon>Tracheophyta</taxon>
        <taxon>Spermatophyta</taxon>
        <taxon>Magnoliopsida</taxon>
        <taxon>eudicotyledons</taxon>
        <taxon>Gunneridae</taxon>
        <taxon>Pentapetalae</taxon>
        <taxon>rosids</taxon>
        <taxon>fabids</taxon>
        <taxon>Malpighiales</taxon>
        <taxon>Rhizophoraceae</taxon>
        <taxon>Rhizophora</taxon>
    </lineage>
</organism>
<evidence type="ECO:0000313" key="1">
    <source>
        <dbReference type="EMBL" id="MBX64049.1"/>
    </source>
</evidence>
<reference evidence="1" key="1">
    <citation type="submission" date="2018-02" db="EMBL/GenBank/DDBJ databases">
        <title>Rhizophora mucronata_Transcriptome.</title>
        <authorList>
            <person name="Meera S.P."/>
            <person name="Sreeshan A."/>
            <person name="Augustine A."/>
        </authorList>
    </citation>
    <scope>NUCLEOTIDE SEQUENCE</scope>
    <source>
        <tissue evidence="1">Leaf</tissue>
    </source>
</reference>
<sequence length="52" mass="6007">MAFLFSFIEFSISSLSFSIKIVSLWLAGIQTWERLTPMVLNLNWVFGFLCCV</sequence>
<name>A0A2P2QAV8_RHIMU</name>
<accession>A0A2P2QAV8</accession>
<proteinExistence type="predicted"/>